<evidence type="ECO:0000256" key="19">
    <source>
        <dbReference type="ARBA" id="ARBA00023200"/>
    </source>
</evidence>
<evidence type="ECO:0000256" key="2">
    <source>
        <dbReference type="ARBA" id="ARBA00004165"/>
    </source>
</evidence>
<dbReference type="OrthoDB" id="8642089at2"/>
<evidence type="ECO:0000256" key="18">
    <source>
        <dbReference type="ARBA" id="ARBA00023136"/>
    </source>
</evidence>
<dbReference type="EMBL" id="LT546645">
    <property type="protein sequence ID" value="SAI71222.1"/>
    <property type="molecule type" value="Genomic_DNA"/>
</dbReference>
<dbReference type="Gene3D" id="3.40.50.11050">
    <property type="match status" value="3"/>
</dbReference>
<dbReference type="GO" id="GO:0020002">
    <property type="term" value="C:host cell plasma membrane"/>
    <property type="evidence" value="ECO:0007669"/>
    <property type="project" value="UniProtKB-SubCell"/>
</dbReference>
<feature type="domain" description="Peptidase C80" evidence="22">
    <location>
        <begin position="1351"/>
        <end position="1529"/>
    </location>
</feature>
<keyword evidence="9" id="KW-0479">Metal-binding</keyword>
<dbReference type="KEGG" id="btrm:SAMEA390648702676"/>
<organism evidence="23 24">
    <name type="scientific">Bordetella trematum</name>
    <dbReference type="NCBI Taxonomy" id="123899"/>
    <lineage>
        <taxon>Bacteria</taxon>
        <taxon>Pseudomonadati</taxon>
        <taxon>Pseudomonadota</taxon>
        <taxon>Betaproteobacteria</taxon>
        <taxon>Burkholderiales</taxon>
        <taxon>Alcaligenaceae</taxon>
        <taxon>Bordetella</taxon>
    </lineage>
</organism>
<dbReference type="CDD" id="cd20503">
    <property type="entry name" value="C80_adhesin-like"/>
    <property type="match status" value="3"/>
</dbReference>
<dbReference type="Pfam" id="PF11713">
    <property type="entry name" value="Peptidase_C80"/>
    <property type="match status" value="3"/>
</dbReference>
<dbReference type="GO" id="GO:0008289">
    <property type="term" value="F:lipid binding"/>
    <property type="evidence" value="ECO:0007669"/>
    <property type="project" value="UniProtKB-KW"/>
</dbReference>
<keyword evidence="7" id="KW-0645">Protease</keyword>
<dbReference type="STRING" id="123899.SAMEA3906487_02676"/>
<dbReference type="GO" id="GO:0005576">
    <property type="term" value="C:extracellular region"/>
    <property type="evidence" value="ECO:0007669"/>
    <property type="project" value="UniProtKB-SubCell"/>
</dbReference>
<evidence type="ECO:0000256" key="3">
    <source>
        <dbReference type="ARBA" id="ARBA00004613"/>
    </source>
</evidence>
<keyword evidence="17" id="KW-0446">Lipid-binding</keyword>
<comment type="subcellular location">
    <subcellularLocation>
        <location evidence="2">Host cell membrane</location>
    </subcellularLocation>
    <subcellularLocation>
        <location evidence="20">Host cytoplasm</location>
        <location evidence="20">Host cytosol</location>
    </subcellularLocation>
    <subcellularLocation>
        <location evidence="3">Secreted</location>
    </subcellularLocation>
</comment>
<dbReference type="Pfam" id="PF13332">
    <property type="entry name" value="Fil_haemagg_2"/>
    <property type="match status" value="3"/>
</dbReference>
<dbReference type="GO" id="GO:0090729">
    <property type="term" value="F:toxin activity"/>
    <property type="evidence" value="ECO:0007669"/>
    <property type="project" value="UniProtKB-KW"/>
</dbReference>
<dbReference type="Pfam" id="PF21527">
    <property type="entry name" value="Stv"/>
    <property type="match status" value="1"/>
</dbReference>
<keyword evidence="6" id="KW-0800">Toxin</keyword>
<dbReference type="GO" id="GO:0016740">
    <property type="term" value="F:transferase activity"/>
    <property type="evidence" value="ECO:0007669"/>
    <property type="project" value="UniProtKB-KW"/>
</dbReference>
<evidence type="ECO:0000256" key="13">
    <source>
        <dbReference type="ARBA" id="ARBA00022813"/>
    </source>
</evidence>
<keyword evidence="11" id="KW-0378">Hydrolase</keyword>
<dbReference type="RefSeq" id="WP_063492067.1">
    <property type="nucleotide sequence ID" value="NZ_CP016340.1"/>
</dbReference>
<keyword evidence="4" id="KW-1032">Host cell membrane</keyword>
<dbReference type="eggNOG" id="COG3210">
    <property type="taxonomic scope" value="Bacteria"/>
</dbReference>
<dbReference type="eggNOG" id="COG2931">
    <property type="taxonomic scope" value="Bacteria"/>
</dbReference>
<dbReference type="eggNOG" id="COG3064">
    <property type="taxonomic scope" value="Bacteria"/>
</dbReference>
<evidence type="ECO:0000313" key="23">
    <source>
        <dbReference type="EMBL" id="SAI71222.1"/>
    </source>
</evidence>
<feature type="region of interest" description="Disordered" evidence="21">
    <location>
        <begin position="1907"/>
        <end position="1936"/>
    </location>
</feature>
<feature type="domain" description="Peptidase C80" evidence="22">
    <location>
        <begin position="989"/>
        <end position="1164"/>
    </location>
</feature>
<dbReference type="InterPro" id="IPR049002">
    <property type="entry name" value="Stv"/>
</dbReference>
<evidence type="ECO:0000256" key="7">
    <source>
        <dbReference type="ARBA" id="ARBA00022670"/>
    </source>
</evidence>
<feature type="domain" description="Peptidase C80" evidence="22">
    <location>
        <begin position="1753"/>
        <end position="1936"/>
    </location>
</feature>
<protein>
    <submittedName>
        <fullName evidence="23">Adhesin</fullName>
    </submittedName>
</protein>
<evidence type="ECO:0000256" key="9">
    <source>
        <dbReference type="ARBA" id="ARBA00022723"/>
    </source>
</evidence>
<dbReference type="GeneID" id="56590069"/>
<evidence type="ECO:0000256" key="11">
    <source>
        <dbReference type="ARBA" id="ARBA00022801"/>
    </source>
</evidence>
<evidence type="ECO:0000256" key="8">
    <source>
        <dbReference type="ARBA" id="ARBA00022679"/>
    </source>
</evidence>
<keyword evidence="10" id="KW-0677">Repeat</keyword>
<comment type="cofactor">
    <cofactor evidence="1">
        <name>Mg(2+)</name>
        <dbReference type="ChEBI" id="CHEBI:18420"/>
    </cofactor>
</comment>
<keyword evidence="13" id="KW-0068">Autocatalytic cleavage</keyword>
<sequence>MPHVFATAAQRDAFLLTHKASQAEQARQRQRDAERQAQASQAEREAALQRSLRTDELLLALKDMLANPHRFHRQTGAQGPLYETRLAYTDPERFYGSAYFFQQIGYRPSTLPRPGGDAIFDTTLIERQAERLLGAQTLRQAAGNEARARELMDNAALVQAKLGLRPGRALTETQLRQLDRDIVWYVSVMHQGRQLLLPRLYLSTASRQQAQRLRDAGGAAIATAGRLDIDTGPQAGRDLRQRHALLLGGELRLMTRGLLQLDDDERGGGAQADHGLLAAGADIKLFGARLQAQDIRVHADRNLDITSGRDLLTASGARPQQGSGLFARGALTLLAGADLRTRGAALSGDAVTLQAHRLLLGEVRAQSGRLQQQSRFGPLSYAVQTTRSTRDEGLGTEVLARTLQMRSTGDVALNGARLRAQHTEAIIGGNLITMASQTFQTSDSETHSLDFVASAKAGAGGHEASISFSTSSAPQSSAGVGSMAGAELKTGMEIESSRQHDTSLTHRNSQLDLGQGRLYVQGDLDLGGADINAARAQATARHTQLLDIEAARIVTTNHVDRHESETSGWGLFAGNKSTARSSLLDVASNLAPLAQQAEAGREIDPLLTSLQVAGDVSNLLLNDTGELATGQGFEFNHHQSSQRRLVANTHTIGGSVSLRSRRGDIDLIGTRFAGGQHVSLEAAGALTLRDALNDTDDDTQQYGASLYGNATASCNALQASCGTGLNVSLAGNASNSQSRLRQLTHSSVQAGAVILASGRDLNLIGARVQADGSIDVQAGGDLRVITTQDRQHSRTLGGDVNASLGVAANTRTLGTVTGSLGATVRTEHDNFATSSQVAGLQAGTRLRVDVQGDAHLQGAALTAKGHGSRVDIQGSTNVSEVRDWRDHDGGYFGGSVGISASTSMPTGSLSGGRIAGERQRTALLATIDVGQSTGKGELHTRKGVRGQLNQDAGHARRIDEDRRWAQNDISFTVQKLQRPGTKKSAASRADADPAPARYSQRLVVLADSDPQAGQSARRLAAKHPETTTLLQRNSDGTLQLLQAATVRQPGPAKLQVVGHGGTGPDGQPTLGGQDAATLARLLRPLITPETAKLAVVSCGSGACPGRDLSSRLSQELGPQAPLLKGYAGRIDVDADGRKHPVETAGLGPKRKRSASPDDAPQAKSAPPAAEPLGTLPPALARYLAEPANRQRHDAIAAPEDGLEHRRIDTHLASGSHEIVDRRYGDDPPNRFVNAFRPDEWILQANFRPNRQAPYYTSDVILAQYRQVSQRDGFAGVIPKRLVATEVINLPTHERLRRTPEGGELTRTLADTPLDKAARHIVEQGLGATLGPTRWDASTLSLTLNLQPQQPGAAATAPDRYGHRMIVPLDNDALTHQAAERLFAKHPDNSLLLQADDQGRWQITRGEAPAAGANAKIQFVGHGTRQGDTPLLGGMDAPYLAAMTQGLRPLLGDDGQIDKVALVGCGTASCPGQDLLSRLQPALQASGLHPALSGHPGRVDVDAQGRKHPVDSGGLTGENAGGPSTAAQQWPRLMYESSAAQISVSPLGRQLVIYAHGSADPTLDTRPGMSTHVQVPAGSRMDFYALEGQASVAVARFLVADYPDVAEAGLPFFTPYHRQAYRKLARQEGQTVSELLQELGEGGRRKETLPAGSLVKNYLLSPTFSRGGDVLRFNREAPHNGVDLIAPVARAQPVHLNELLDLVAATGHHYPIIHYVACRSSSPALEPPTDPAELLRLQELRQRPLPNPGWMRGPAADPTQDHYSARLILQQGTDIQSRLAADSLFGKHPRNSVLALHDAKDELQLLRVGDATEPTRIKLQVVGSTASLRGEPLLGGNNSVELSEWMQTVMRRLNWPLQSLAKVTMIDCTPGNCGGTALLDQLRARMADWHPPADKLLRGYDHSILVGPDGGKAPFPPLTRRGPVPGPAPGPAPAPAP</sequence>
<feature type="compositionally biased region" description="Pro residues" evidence="21">
    <location>
        <begin position="1923"/>
        <end position="1936"/>
    </location>
</feature>
<evidence type="ECO:0000256" key="6">
    <source>
        <dbReference type="ARBA" id="ARBA00022656"/>
    </source>
</evidence>
<keyword evidence="12" id="KW-0788">Thiol protease</keyword>
<evidence type="ECO:0000256" key="10">
    <source>
        <dbReference type="ARBA" id="ARBA00022737"/>
    </source>
</evidence>
<dbReference type="PROSITE" id="PS51771">
    <property type="entry name" value="CGT_MARTX_CPD"/>
    <property type="match status" value="3"/>
</dbReference>
<evidence type="ECO:0000256" key="21">
    <source>
        <dbReference type="SAM" id="MobiDB-lite"/>
    </source>
</evidence>
<evidence type="ECO:0000259" key="22">
    <source>
        <dbReference type="PROSITE" id="PS51771"/>
    </source>
</evidence>
<keyword evidence="14" id="KW-0460">Magnesium</keyword>
<accession>A0A157SLC6</accession>
<keyword evidence="19" id="KW-1035">Host cytoplasm</keyword>
<keyword evidence="24" id="KW-1185">Reference proteome</keyword>
<feature type="compositionally biased region" description="Low complexity" evidence="21">
    <location>
        <begin position="982"/>
        <end position="995"/>
    </location>
</feature>
<evidence type="ECO:0000256" key="17">
    <source>
        <dbReference type="ARBA" id="ARBA00023121"/>
    </source>
</evidence>
<feature type="region of interest" description="Disordered" evidence="21">
    <location>
        <begin position="976"/>
        <end position="995"/>
    </location>
</feature>
<keyword evidence="15" id="KW-1043">Host membrane</keyword>
<dbReference type="InterPro" id="IPR038383">
    <property type="entry name" value="CPD_dom_sf"/>
</dbReference>
<dbReference type="GO" id="GO:0006508">
    <property type="term" value="P:proteolysis"/>
    <property type="evidence" value="ECO:0007669"/>
    <property type="project" value="UniProtKB-KW"/>
</dbReference>
<proteinExistence type="predicted"/>
<evidence type="ECO:0000256" key="5">
    <source>
        <dbReference type="ARBA" id="ARBA00022525"/>
    </source>
</evidence>
<dbReference type="GO" id="GO:0044164">
    <property type="term" value="C:host cell cytosol"/>
    <property type="evidence" value="ECO:0007669"/>
    <property type="project" value="UniProtKB-SubCell"/>
</dbReference>
<evidence type="ECO:0000256" key="14">
    <source>
        <dbReference type="ARBA" id="ARBA00022842"/>
    </source>
</evidence>
<dbReference type="InterPro" id="IPR025157">
    <property type="entry name" value="Hemagglutinin_rpt"/>
</dbReference>
<dbReference type="PATRIC" id="fig|123899.6.peg.2664"/>
<evidence type="ECO:0000256" key="16">
    <source>
        <dbReference type="ARBA" id="ARBA00023026"/>
    </source>
</evidence>
<feature type="compositionally biased region" description="Basic and acidic residues" evidence="21">
    <location>
        <begin position="1496"/>
        <end position="1509"/>
    </location>
</feature>
<name>A0A157SLC6_9BORD</name>
<evidence type="ECO:0000256" key="1">
    <source>
        <dbReference type="ARBA" id="ARBA00001946"/>
    </source>
</evidence>
<keyword evidence="8" id="KW-0808">Transferase</keyword>
<gene>
    <name evidence="23" type="primary">fhaB_3</name>
    <name evidence="23" type="ORF">SAMEA3906487_02676</name>
</gene>
<keyword evidence="18" id="KW-0472">Membrane</keyword>
<feature type="region of interest" description="Disordered" evidence="21">
    <location>
        <begin position="1134"/>
        <end position="1174"/>
    </location>
</feature>
<feature type="region of interest" description="Disordered" evidence="21">
    <location>
        <begin position="21"/>
        <end position="47"/>
    </location>
</feature>
<evidence type="ECO:0000256" key="12">
    <source>
        <dbReference type="ARBA" id="ARBA00022807"/>
    </source>
</evidence>
<keyword evidence="5" id="KW-0964">Secreted</keyword>
<feature type="region of interest" description="Disordered" evidence="21">
    <location>
        <begin position="1486"/>
        <end position="1525"/>
    </location>
</feature>
<dbReference type="GO" id="GO:0046872">
    <property type="term" value="F:metal ion binding"/>
    <property type="evidence" value="ECO:0007669"/>
    <property type="project" value="UniProtKB-KW"/>
</dbReference>
<dbReference type="GO" id="GO:0008234">
    <property type="term" value="F:cysteine-type peptidase activity"/>
    <property type="evidence" value="ECO:0007669"/>
    <property type="project" value="UniProtKB-KW"/>
</dbReference>
<dbReference type="InterPro" id="IPR020974">
    <property type="entry name" value="CPD_dom"/>
</dbReference>
<evidence type="ECO:0000313" key="24">
    <source>
        <dbReference type="Proteomes" id="UP000076825"/>
    </source>
</evidence>
<dbReference type="Proteomes" id="UP000076825">
    <property type="component" value="Chromosome 1"/>
</dbReference>
<evidence type="ECO:0000256" key="20">
    <source>
        <dbReference type="ARBA" id="ARBA00023586"/>
    </source>
</evidence>
<reference evidence="23 24" key="1">
    <citation type="submission" date="2016-04" db="EMBL/GenBank/DDBJ databases">
        <authorList>
            <consortium name="Pathogen Informatics"/>
        </authorList>
    </citation>
    <scope>NUCLEOTIDE SEQUENCE [LARGE SCALE GENOMIC DNA]</scope>
    <source>
        <strain evidence="23 24">H044680328</strain>
    </source>
</reference>
<evidence type="ECO:0000256" key="4">
    <source>
        <dbReference type="ARBA" id="ARBA00022511"/>
    </source>
</evidence>
<evidence type="ECO:0000256" key="15">
    <source>
        <dbReference type="ARBA" id="ARBA00022870"/>
    </source>
</evidence>
<keyword evidence="16" id="KW-0843">Virulence</keyword>
<feature type="compositionally biased region" description="Basic and acidic residues" evidence="21">
    <location>
        <begin position="26"/>
        <end position="35"/>
    </location>
</feature>